<dbReference type="GO" id="GO:0005524">
    <property type="term" value="F:ATP binding"/>
    <property type="evidence" value="ECO:0007669"/>
    <property type="project" value="UniProtKB-KW"/>
</dbReference>
<evidence type="ECO:0000256" key="11">
    <source>
        <dbReference type="ARBA" id="ARBA00024036"/>
    </source>
</evidence>
<dbReference type="GO" id="GO:0032981">
    <property type="term" value="P:mitochondrial respiratory chain complex I assembly"/>
    <property type="evidence" value="ECO:0007669"/>
    <property type="project" value="TreeGrafter"/>
</dbReference>
<evidence type="ECO:0000256" key="9">
    <source>
        <dbReference type="ARBA" id="ARBA00023014"/>
    </source>
</evidence>
<dbReference type="Proteomes" id="UP001292094">
    <property type="component" value="Unassembled WGS sequence"/>
</dbReference>
<dbReference type="FunFam" id="3.40.50.300:FF:000709">
    <property type="entry name" value="Iron-sulfur protein NUBPL isoform X1"/>
    <property type="match status" value="1"/>
</dbReference>
<evidence type="ECO:0000256" key="2">
    <source>
        <dbReference type="ARBA" id="ARBA00004173"/>
    </source>
</evidence>
<protein>
    <recommendedName>
        <fullName evidence="13">Iron-sulfur cluster transfer protein NUBPL</fullName>
    </recommendedName>
    <alternativeName>
        <fullName evidence="14">Nucleotide-binding protein-like</fullName>
    </alternativeName>
</protein>
<evidence type="ECO:0000313" key="15">
    <source>
        <dbReference type="EMBL" id="KAK4318104.1"/>
    </source>
</evidence>
<evidence type="ECO:0000256" key="5">
    <source>
        <dbReference type="ARBA" id="ARBA00022741"/>
    </source>
</evidence>
<dbReference type="InterPro" id="IPR033756">
    <property type="entry name" value="YlxH/NBP35"/>
</dbReference>
<comment type="similarity">
    <text evidence="11">Belongs to the Mrp/NBP35 ATP-binding proteins family.</text>
</comment>
<reference evidence="15" key="1">
    <citation type="submission" date="2023-11" db="EMBL/GenBank/DDBJ databases">
        <title>Genome assemblies of two species of porcelain crab, Petrolisthes cinctipes and Petrolisthes manimaculis (Anomura: Porcellanidae).</title>
        <authorList>
            <person name="Angst P."/>
        </authorList>
    </citation>
    <scope>NUCLEOTIDE SEQUENCE</scope>
    <source>
        <strain evidence="15">PB745_02</strain>
        <tissue evidence="15">Gill</tissue>
    </source>
</reference>
<keyword evidence="16" id="KW-1185">Reference proteome</keyword>
<dbReference type="SUPFAM" id="SSF52540">
    <property type="entry name" value="P-loop containing nucleoside triphosphate hydrolases"/>
    <property type="match status" value="1"/>
</dbReference>
<keyword evidence="6" id="KW-0067">ATP-binding</keyword>
<evidence type="ECO:0000256" key="6">
    <source>
        <dbReference type="ARBA" id="ARBA00022840"/>
    </source>
</evidence>
<keyword evidence="9" id="KW-0411">Iron-sulfur</keyword>
<dbReference type="HAMAP" id="MF_02040">
    <property type="entry name" value="Mrp_NBP35"/>
    <property type="match status" value="1"/>
</dbReference>
<evidence type="ECO:0000256" key="3">
    <source>
        <dbReference type="ARBA" id="ARBA00022485"/>
    </source>
</evidence>
<dbReference type="InterPro" id="IPR044304">
    <property type="entry name" value="NUBPL-like"/>
</dbReference>
<comment type="function">
    <text evidence="12">Iron-sulfur cluster transfer protein involved in the assembly of the mitochondrial membrane respiratory chain NADH dehydrogenase (Complex I). May deliver one or more Fe-S clusters to complex I subunits.</text>
</comment>
<dbReference type="GO" id="GO:0005759">
    <property type="term" value="C:mitochondrial matrix"/>
    <property type="evidence" value="ECO:0007669"/>
    <property type="project" value="UniProtKB-ARBA"/>
</dbReference>
<organism evidence="15 16">
    <name type="scientific">Petrolisthes manimaculis</name>
    <dbReference type="NCBI Taxonomy" id="1843537"/>
    <lineage>
        <taxon>Eukaryota</taxon>
        <taxon>Metazoa</taxon>
        <taxon>Ecdysozoa</taxon>
        <taxon>Arthropoda</taxon>
        <taxon>Crustacea</taxon>
        <taxon>Multicrustacea</taxon>
        <taxon>Malacostraca</taxon>
        <taxon>Eumalacostraca</taxon>
        <taxon>Eucarida</taxon>
        <taxon>Decapoda</taxon>
        <taxon>Pleocyemata</taxon>
        <taxon>Anomura</taxon>
        <taxon>Galatheoidea</taxon>
        <taxon>Porcellanidae</taxon>
        <taxon>Petrolisthes</taxon>
    </lineage>
</organism>
<dbReference type="InterPro" id="IPR027417">
    <property type="entry name" value="P-loop_NTPase"/>
</dbReference>
<keyword evidence="3" id="KW-0004">4Fe-4S</keyword>
<dbReference type="Pfam" id="PF10609">
    <property type="entry name" value="ParA"/>
    <property type="match status" value="1"/>
</dbReference>
<evidence type="ECO:0000256" key="7">
    <source>
        <dbReference type="ARBA" id="ARBA00022946"/>
    </source>
</evidence>
<dbReference type="Gene3D" id="3.40.50.300">
    <property type="entry name" value="P-loop containing nucleotide triphosphate hydrolases"/>
    <property type="match status" value="1"/>
</dbReference>
<evidence type="ECO:0000256" key="13">
    <source>
        <dbReference type="ARBA" id="ARBA00069083"/>
    </source>
</evidence>
<dbReference type="GO" id="GO:0016226">
    <property type="term" value="P:iron-sulfur cluster assembly"/>
    <property type="evidence" value="ECO:0007669"/>
    <property type="project" value="InterPro"/>
</dbReference>
<proteinExistence type="inferred from homology"/>
<keyword evidence="7" id="KW-0809">Transit peptide</keyword>
<evidence type="ECO:0000256" key="12">
    <source>
        <dbReference type="ARBA" id="ARBA00056637"/>
    </source>
</evidence>
<dbReference type="PANTHER" id="PTHR42961:SF2">
    <property type="entry name" value="IRON-SULFUR PROTEIN NUBPL"/>
    <property type="match status" value="1"/>
</dbReference>
<dbReference type="CDD" id="cd02037">
    <property type="entry name" value="Mrp_NBP35"/>
    <property type="match status" value="1"/>
</dbReference>
<dbReference type="GO" id="GO:0046872">
    <property type="term" value="F:metal ion binding"/>
    <property type="evidence" value="ECO:0007669"/>
    <property type="project" value="UniProtKB-KW"/>
</dbReference>
<sequence>MFGAFDQYKEMIHARYPELSDRTTMCVSAALAGCTEAVMSPMERIQTTIRCLTMFTNNMTSTLRRLQIKWVLNNILIHTYRRHLSSHNDALGIHSSKQKLTDHQKEVMRRGLPKRTQIPNVENTIVVASGKGGVGKSTTAVNLALALAEMDDGGVGLLDMDVFGPSLPLMMNLSAQPHLDKNDKMLPLSNYGIQCMSMGFLVAENSAMVWRGPMVMSAVQQLLFRTAWSPLKYLVMDMPPGTGDTHLSISQLIHVTGAVIVSTPQDIALLDARRGAEMFSKVNIPVLGLVENMSVFCCPKCGHQEHIFGREGVHRMAEELGVEVLGDVPLSLQVREGADSGRPIVVSSPGSPQATSYLNIAAKVIKKIAALKGNYGS</sequence>
<keyword evidence="4" id="KW-0479">Metal-binding</keyword>
<comment type="caution">
    <text evidence="15">The sequence shown here is derived from an EMBL/GenBank/DDBJ whole genome shotgun (WGS) entry which is preliminary data.</text>
</comment>
<evidence type="ECO:0000256" key="1">
    <source>
        <dbReference type="ARBA" id="ARBA00001966"/>
    </source>
</evidence>
<dbReference type="AlphaFoldDB" id="A0AAE1Q279"/>
<dbReference type="GO" id="GO:0051539">
    <property type="term" value="F:4 iron, 4 sulfur cluster binding"/>
    <property type="evidence" value="ECO:0007669"/>
    <property type="project" value="UniProtKB-KW"/>
</dbReference>
<keyword evidence="5" id="KW-0547">Nucleotide-binding</keyword>
<dbReference type="InterPro" id="IPR019591">
    <property type="entry name" value="Mrp/NBP35_ATP-bd"/>
</dbReference>
<evidence type="ECO:0000256" key="10">
    <source>
        <dbReference type="ARBA" id="ARBA00023128"/>
    </source>
</evidence>
<evidence type="ECO:0000256" key="4">
    <source>
        <dbReference type="ARBA" id="ARBA00022723"/>
    </source>
</evidence>
<dbReference type="GO" id="GO:0140663">
    <property type="term" value="F:ATP-dependent FeS chaperone activity"/>
    <property type="evidence" value="ECO:0007669"/>
    <property type="project" value="InterPro"/>
</dbReference>
<keyword evidence="10" id="KW-0496">Mitochondrion</keyword>
<evidence type="ECO:0000256" key="8">
    <source>
        <dbReference type="ARBA" id="ARBA00023004"/>
    </source>
</evidence>
<evidence type="ECO:0000256" key="14">
    <source>
        <dbReference type="ARBA" id="ARBA00081370"/>
    </source>
</evidence>
<dbReference type="EMBL" id="JAWZYT010000865">
    <property type="protein sequence ID" value="KAK4318104.1"/>
    <property type="molecule type" value="Genomic_DNA"/>
</dbReference>
<comment type="subcellular location">
    <subcellularLocation>
        <location evidence="2">Mitochondrion</location>
    </subcellularLocation>
</comment>
<gene>
    <name evidence="15" type="ORF">Pmani_010872</name>
</gene>
<comment type="cofactor">
    <cofactor evidence="1">
        <name>[4Fe-4S] cluster</name>
        <dbReference type="ChEBI" id="CHEBI:49883"/>
    </cofactor>
</comment>
<keyword evidence="8" id="KW-0408">Iron</keyword>
<accession>A0AAE1Q279</accession>
<name>A0AAE1Q279_9EUCA</name>
<dbReference type="PANTHER" id="PTHR42961">
    <property type="entry name" value="IRON-SULFUR PROTEIN NUBPL"/>
    <property type="match status" value="1"/>
</dbReference>
<evidence type="ECO:0000313" key="16">
    <source>
        <dbReference type="Proteomes" id="UP001292094"/>
    </source>
</evidence>